<name>A0A6A4VA27_AMPAM</name>
<evidence type="ECO:0000256" key="1">
    <source>
        <dbReference type="PROSITE-ProRule" id="PRU00497"/>
    </source>
</evidence>
<dbReference type="AlphaFoldDB" id="A0A6A4VA27"/>
<dbReference type="GO" id="GO:0042302">
    <property type="term" value="F:structural constituent of cuticle"/>
    <property type="evidence" value="ECO:0007669"/>
    <property type="project" value="UniProtKB-UniRule"/>
</dbReference>
<evidence type="ECO:0000313" key="4">
    <source>
        <dbReference type="Proteomes" id="UP000440578"/>
    </source>
</evidence>
<comment type="caution">
    <text evidence="3">The sequence shown here is derived from an EMBL/GenBank/DDBJ whole genome shotgun (WGS) entry which is preliminary data.</text>
</comment>
<keyword evidence="2" id="KW-0732">Signal</keyword>
<evidence type="ECO:0000313" key="3">
    <source>
        <dbReference type="EMBL" id="KAF0289969.1"/>
    </source>
</evidence>
<feature type="chain" id="PRO_5025669682" description="Larval cuticle protein 16/17" evidence="2">
    <location>
        <begin position="16"/>
        <end position="129"/>
    </location>
</feature>
<dbReference type="EMBL" id="VIIS01001991">
    <property type="protein sequence ID" value="KAF0289969.1"/>
    <property type="molecule type" value="Genomic_DNA"/>
</dbReference>
<evidence type="ECO:0000256" key="2">
    <source>
        <dbReference type="SAM" id="SignalP"/>
    </source>
</evidence>
<feature type="signal peptide" evidence="2">
    <location>
        <begin position="1"/>
        <end position="15"/>
    </location>
</feature>
<reference evidence="3 4" key="1">
    <citation type="submission" date="2019-07" db="EMBL/GenBank/DDBJ databases">
        <title>Draft genome assembly of a fouling barnacle, Amphibalanus amphitrite (Darwin, 1854): The first reference genome for Thecostraca.</title>
        <authorList>
            <person name="Kim W."/>
        </authorList>
    </citation>
    <scope>NUCLEOTIDE SEQUENCE [LARGE SCALE GENOMIC DNA]</scope>
    <source>
        <strain evidence="3">SNU_AA5</strain>
        <tissue evidence="3">Soma without cirri and trophi</tissue>
    </source>
</reference>
<evidence type="ECO:0008006" key="5">
    <source>
        <dbReference type="Google" id="ProtNLM"/>
    </source>
</evidence>
<proteinExistence type="predicted"/>
<organism evidence="3 4">
    <name type="scientific">Amphibalanus amphitrite</name>
    <name type="common">Striped barnacle</name>
    <name type="synonym">Balanus amphitrite</name>
    <dbReference type="NCBI Taxonomy" id="1232801"/>
    <lineage>
        <taxon>Eukaryota</taxon>
        <taxon>Metazoa</taxon>
        <taxon>Ecdysozoa</taxon>
        <taxon>Arthropoda</taxon>
        <taxon>Crustacea</taxon>
        <taxon>Multicrustacea</taxon>
        <taxon>Cirripedia</taxon>
        <taxon>Thoracica</taxon>
        <taxon>Thoracicalcarea</taxon>
        <taxon>Balanomorpha</taxon>
        <taxon>Balanoidea</taxon>
        <taxon>Balanidae</taxon>
        <taxon>Amphibalaninae</taxon>
        <taxon>Amphibalanus</taxon>
    </lineage>
</organism>
<keyword evidence="4" id="KW-1185">Reference proteome</keyword>
<dbReference type="Proteomes" id="UP000440578">
    <property type="component" value="Unassembled WGS sequence"/>
</dbReference>
<dbReference type="InterPro" id="IPR000618">
    <property type="entry name" value="Insect_cuticle"/>
</dbReference>
<keyword evidence="1" id="KW-0193">Cuticle</keyword>
<protein>
    <recommendedName>
        <fullName evidence="5">Larval cuticle protein 16/17</fullName>
    </recommendedName>
</protein>
<gene>
    <name evidence="3" type="ORF">FJT64_011801</name>
</gene>
<sequence length="129" mass="14422">MKLIVLSCVLACAVSLPQQLLSPKELRDIDRAAVITSFTNENLADGSNENAFTADNGLERRERIVLKQVEIINSDGQTEYRTVPTYQGSFKYQQEDGQVIERTYVTDEYGTLQIDGPDLPLPVPDPHPQ</sequence>
<dbReference type="PROSITE" id="PS51155">
    <property type="entry name" value="CHIT_BIND_RR_2"/>
    <property type="match status" value="1"/>
</dbReference>
<accession>A0A6A4VA27</accession>